<sequence>MKKKVSIVIPAFNEATNIPKVTEAVAHVFSALDYDFEIIFIDDGSTDASANVLRQLAAANRQVSYILLSRNFGKDSALSAGLSKAHGDAVITMDADLQHPPTLIPAFLEHWENGNEVVYAYRESKNEHASRMNKVSSGLFYSIINNLSDLELEDGISDFRLLDKKVVDILNTMSEDEPFFRGLIKWIGFAQKGLPYVPEERHSGRSKYNTRQLTKLAIRGITSFSTKPLYIATYLGLSFSLLSLLYIPYIGYSYYFGHTISGWSSIIATIAFFGGLQLMILGIIGLYLGKLFMQSKQRPHYIVKESNLS</sequence>
<protein>
    <submittedName>
        <fullName evidence="3">Dolichol-phosphate mannosyltransferase</fullName>
    </submittedName>
</protein>
<proteinExistence type="predicted"/>
<dbReference type="InterPro" id="IPR050256">
    <property type="entry name" value="Glycosyltransferase_2"/>
</dbReference>
<dbReference type="GO" id="GO:0005886">
    <property type="term" value="C:plasma membrane"/>
    <property type="evidence" value="ECO:0007669"/>
    <property type="project" value="TreeGrafter"/>
</dbReference>
<evidence type="ECO:0000256" key="1">
    <source>
        <dbReference type="SAM" id="Phobius"/>
    </source>
</evidence>
<name>A0A8X8IDM4_9BACT</name>
<keyword evidence="4" id="KW-1185">Reference proteome</keyword>
<dbReference type="AlphaFoldDB" id="A0A8X8IDM4"/>
<dbReference type="InterPro" id="IPR029044">
    <property type="entry name" value="Nucleotide-diphossugar_trans"/>
</dbReference>
<accession>A0A8X8IDM4</accession>
<dbReference type="GO" id="GO:0016757">
    <property type="term" value="F:glycosyltransferase activity"/>
    <property type="evidence" value="ECO:0007669"/>
    <property type="project" value="UniProtKB-KW"/>
</dbReference>
<keyword evidence="3" id="KW-0808">Transferase</keyword>
<organism evidence="3 4">
    <name type="scientific">Hydrobacter penzbergensis</name>
    <dbReference type="NCBI Taxonomy" id="1235997"/>
    <lineage>
        <taxon>Bacteria</taxon>
        <taxon>Pseudomonadati</taxon>
        <taxon>Bacteroidota</taxon>
        <taxon>Chitinophagia</taxon>
        <taxon>Chitinophagales</taxon>
        <taxon>Chitinophagaceae</taxon>
        <taxon>Hydrobacter</taxon>
    </lineage>
</organism>
<feature type="domain" description="Glycosyltransferase 2-like" evidence="2">
    <location>
        <begin position="6"/>
        <end position="167"/>
    </location>
</feature>
<evidence type="ECO:0000313" key="3">
    <source>
        <dbReference type="EMBL" id="SDW58376.1"/>
    </source>
</evidence>
<evidence type="ECO:0000259" key="2">
    <source>
        <dbReference type="Pfam" id="PF00535"/>
    </source>
</evidence>
<dbReference type="PANTHER" id="PTHR48090">
    <property type="entry name" value="UNDECAPRENYL-PHOSPHATE 4-DEOXY-4-FORMAMIDO-L-ARABINOSE TRANSFERASE-RELATED"/>
    <property type="match status" value="1"/>
</dbReference>
<dbReference type="CDD" id="cd04187">
    <property type="entry name" value="DPM1_like_bac"/>
    <property type="match status" value="1"/>
</dbReference>
<gene>
    <name evidence="3" type="ORF">SAMN05444410_10417</name>
</gene>
<dbReference type="Proteomes" id="UP000198711">
    <property type="component" value="Unassembled WGS sequence"/>
</dbReference>
<evidence type="ECO:0000313" key="4">
    <source>
        <dbReference type="Proteomes" id="UP000198711"/>
    </source>
</evidence>
<feature type="transmembrane region" description="Helical" evidence="1">
    <location>
        <begin position="263"/>
        <end position="288"/>
    </location>
</feature>
<dbReference type="InterPro" id="IPR001173">
    <property type="entry name" value="Glyco_trans_2-like"/>
</dbReference>
<keyword evidence="1" id="KW-0472">Membrane</keyword>
<keyword evidence="1" id="KW-1133">Transmembrane helix</keyword>
<comment type="caution">
    <text evidence="3">The sequence shown here is derived from an EMBL/GenBank/DDBJ whole genome shotgun (WGS) entry which is preliminary data.</text>
</comment>
<dbReference type="RefSeq" id="WP_092722958.1">
    <property type="nucleotide sequence ID" value="NZ_FNNO01000004.1"/>
</dbReference>
<reference evidence="3 4" key="1">
    <citation type="submission" date="2016-10" db="EMBL/GenBank/DDBJ databases">
        <authorList>
            <person name="Varghese N."/>
            <person name="Submissions S."/>
        </authorList>
    </citation>
    <scope>NUCLEOTIDE SEQUENCE [LARGE SCALE GENOMIC DNA]</scope>
    <source>
        <strain evidence="3 4">DSM 25353</strain>
    </source>
</reference>
<dbReference type="Pfam" id="PF00535">
    <property type="entry name" value="Glycos_transf_2"/>
    <property type="match status" value="1"/>
</dbReference>
<feature type="transmembrane region" description="Helical" evidence="1">
    <location>
        <begin position="229"/>
        <end position="251"/>
    </location>
</feature>
<keyword evidence="1" id="KW-0812">Transmembrane</keyword>
<keyword evidence="3" id="KW-0328">Glycosyltransferase</keyword>
<dbReference type="SUPFAM" id="SSF53448">
    <property type="entry name" value="Nucleotide-diphospho-sugar transferases"/>
    <property type="match status" value="1"/>
</dbReference>
<dbReference type="EMBL" id="FNNO01000004">
    <property type="protein sequence ID" value="SDW58376.1"/>
    <property type="molecule type" value="Genomic_DNA"/>
</dbReference>
<dbReference type="Gene3D" id="3.90.550.10">
    <property type="entry name" value="Spore Coat Polysaccharide Biosynthesis Protein SpsA, Chain A"/>
    <property type="match status" value="1"/>
</dbReference>
<dbReference type="PANTHER" id="PTHR48090:SF8">
    <property type="entry name" value="GLYCOSYLTRANSFERASE CSBB-RELATED"/>
    <property type="match status" value="1"/>
</dbReference>